<dbReference type="PANTHER" id="PTHR31299:SF0">
    <property type="entry name" value="ESTERASE, PUTATIVE (AFU_ORTHOLOGUE AFUA_1G05850)-RELATED"/>
    <property type="match status" value="1"/>
</dbReference>
<accession>A0A0E3JMQ2</accession>
<sequence length="442" mass="50849">MKIKSKLMKALICIFGVLILIATGTLGMNKILESKRAEVLKNKVIPLKTVKAESGFEDLKPLESVLKDKKIVSVGEATHGTKEFFQMKHRMLEFLVTKMGYRLFAMEAGFGDAQVVNDYILYGKGNVNDAVKALKYWTWKTEEVSSMIEWMRNYNKDDNNKTKIKFYGFDIQSTKIEKEKVLDYLKVVDGNSINKCESVFNKFNDDNVSSLGKDKLGSVKNNIKELLSDFDKNKEQYISKSSDSEYKMVYQDLNNIYKCLEVKSQAGMNYTNTRDKYMAENVKWILDYEKQFENDKIMLWAHNGHVTKEMPNYTSMGSHLKKLFNNDMYVIGMEFYKGNFRAYPISNSKSESIKEFNIKASSTFTFANSLHSLNMPLYFMDFNSVIQDKGIKQWLSNLKLIHAIGAEYSKYNPIGSFAPQVPLKSYDGMIFIDNISQSKAIN</sequence>
<dbReference type="KEGG" id="csq:CSCA_1160"/>
<name>A0A0E3JMQ2_CLOSL</name>
<reference evidence="1 2" key="1">
    <citation type="journal article" date="2015" name="J. Biotechnol.">
        <title>Complete genome sequence of a malodorant-producing acetogen, Clostridium scatologenes ATCC 25775(T).</title>
        <authorList>
            <person name="Zhu Z."/>
            <person name="Guo T."/>
            <person name="Zheng H."/>
            <person name="Song T."/>
            <person name="Ouyang P."/>
            <person name="Xie J."/>
        </authorList>
    </citation>
    <scope>NUCLEOTIDE SEQUENCE [LARGE SCALE GENOMIC DNA]</scope>
    <source>
        <strain evidence="1 2">ATCC 25775</strain>
    </source>
</reference>
<gene>
    <name evidence="1" type="ORF">CSCA_1160</name>
</gene>
<dbReference type="Pfam" id="PF05139">
    <property type="entry name" value="Erythro_esteras"/>
    <property type="match status" value="1"/>
</dbReference>
<proteinExistence type="predicted"/>
<dbReference type="AlphaFoldDB" id="A0A0E3JMQ2"/>
<evidence type="ECO:0000313" key="1">
    <source>
        <dbReference type="EMBL" id="AKA68285.1"/>
    </source>
</evidence>
<dbReference type="Gene3D" id="3.40.1660.10">
    <property type="entry name" value="EreA-like (biosynthetic domain)"/>
    <property type="match status" value="1"/>
</dbReference>
<dbReference type="EMBL" id="CP009933">
    <property type="protein sequence ID" value="AKA68285.1"/>
    <property type="molecule type" value="Genomic_DNA"/>
</dbReference>
<dbReference type="RefSeq" id="WP_029159764.1">
    <property type="nucleotide sequence ID" value="NZ_CP009933.1"/>
</dbReference>
<dbReference type="STRING" id="1548.CSCA_1160"/>
<dbReference type="GO" id="GO:0046677">
    <property type="term" value="P:response to antibiotic"/>
    <property type="evidence" value="ECO:0007669"/>
    <property type="project" value="InterPro"/>
</dbReference>
<dbReference type="InterPro" id="IPR007815">
    <property type="entry name" value="Emycin_Estase"/>
</dbReference>
<keyword evidence="2" id="KW-1185">Reference proteome</keyword>
<evidence type="ECO:0000313" key="2">
    <source>
        <dbReference type="Proteomes" id="UP000033115"/>
    </source>
</evidence>
<dbReference type="InterPro" id="IPR014622">
    <property type="entry name" value="UCP036794_erythomycin"/>
</dbReference>
<organism evidence="1 2">
    <name type="scientific">Clostridium scatologenes</name>
    <dbReference type="NCBI Taxonomy" id="1548"/>
    <lineage>
        <taxon>Bacteria</taxon>
        <taxon>Bacillati</taxon>
        <taxon>Bacillota</taxon>
        <taxon>Clostridia</taxon>
        <taxon>Eubacteriales</taxon>
        <taxon>Clostridiaceae</taxon>
        <taxon>Clostridium</taxon>
    </lineage>
</organism>
<dbReference type="SUPFAM" id="SSF159501">
    <property type="entry name" value="EreA/ChaN-like"/>
    <property type="match status" value="1"/>
</dbReference>
<dbReference type="Gene3D" id="3.30.1870.10">
    <property type="entry name" value="EreA-like, domain 2"/>
    <property type="match status" value="1"/>
</dbReference>
<dbReference type="Gene3D" id="1.20.1440.30">
    <property type="entry name" value="Biosynthetic Protein domain"/>
    <property type="match status" value="1"/>
</dbReference>
<dbReference type="PANTHER" id="PTHR31299">
    <property type="entry name" value="ESTERASE, PUTATIVE (AFU_ORTHOLOGUE AFUA_1G05850)-RELATED"/>
    <property type="match status" value="1"/>
</dbReference>
<dbReference type="HOGENOM" id="CLU_026490_2_0_9"/>
<dbReference type="InterPro" id="IPR052036">
    <property type="entry name" value="Hydrolase/PRTase-associated"/>
</dbReference>
<dbReference type="CDD" id="cd14728">
    <property type="entry name" value="Ere-like"/>
    <property type="match status" value="1"/>
</dbReference>
<dbReference type="PIRSF" id="PIRSF036794">
    <property type="entry name" value="UCP_erythr_ester"/>
    <property type="match status" value="1"/>
</dbReference>
<dbReference type="Proteomes" id="UP000033115">
    <property type="component" value="Chromosome"/>
</dbReference>
<protein>
    <submittedName>
        <fullName evidence="1">Erythromycin esterase</fullName>
    </submittedName>
</protein>